<dbReference type="SUPFAM" id="SSF55116">
    <property type="entry name" value="Formiminotransferase domain of formiminotransferase-cyclodeaminase"/>
    <property type="match status" value="1"/>
</dbReference>
<name>A0A645JF00_9ZZZZ</name>
<dbReference type="InterPro" id="IPR022384">
    <property type="entry name" value="FormiminoTrfase_cat_dom_sf"/>
</dbReference>
<dbReference type="EMBL" id="VSSQ01139532">
    <property type="protein sequence ID" value="MPN62056.1"/>
    <property type="molecule type" value="Genomic_DNA"/>
</dbReference>
<accession>A0A645JF00</accession>
<dbReference type="AlphaFoldDB" id="A0A645JF00"/>
<protein>
    <submittedName>
        <fullName evidence="2">Glutamate formimidoyltransferase</fullName>
        <ecNumber evidence="2">2.1.2.5</ecNumber>
    </submittedName>
</protein>
<evidence type="ECO:0000313" key="2">
    <source>
        <dbReference type="EMBL" id="MPN62056.1"/>
    </source>
</evidence>
<feature type="domain" description="Formiminotransferase C-terminal subdomain" evidence="1">
    <location>
        <begin position="1"/>
        <end position="94"/>
    </location>
</feature>
<gene>
    <name evidence="2" type="ORF">SDC9_209802</name>
</gene>
<keyword evidence="2" id="KW-0808">Transferase</keyword>
<proteinExistence type="predicted"/>
<dbReference type="SMART" id="SM01221">
    <property type="entry name" value="FTCD"/>
    <property type="match status" value="1"/>
</dbReference>
<sequence length="96" mass="10812">MIRQSGGGLTCVKALGVFLKEKNCAQVSINMTNYCMTPLYRALEFVRFEAARYGVHIVGTEIVGLVPMRALIDSAEYYLGIENFDPETQVLEYRLN</sequence>
<dbReference type="InterPro" id="IPR037070">
    <property type="entry name" value="Formiminotransferase_C_sf"/>
</dbReference>
<comment type="caution">
    <text evidence="2">The sequence shown here is derived from an EMBL/GenBank/DDBJ whole genome shotgun (WGS) entry which is preliminary data.</text>
</comment>
<evidence type="ECO:0000259" key="1">
    <source>
        <dbReference type="SMART" id="SM01221"/>
    </source>
</evidence>
<dbReference type="GO" id="GO:0005542">
    <property type="term" value="F:folic acid binding"/>
    <property type="evidence" value="ECO:0007669"/>
    <property type="project" value="InterPro"/>
</dbReference>
<organism evidence="2">
    <name type="scientific">bioreactor metagenome</name>
    <dbReference type="NCBI Taxonomy" id="1076179"/>
    <lineage>
        <taxon>unclassified sequences</taxon>
        <taxon>metagenomes</taxon>
        <taxon>ecological metagenomes</taxon>
    </lineage>
</organism>
<dbReference type="GO" id="GO:0030409">
    <property type="term" value="F:glutamate formimidoyltransferase activity"/>
    <property type="evidence" value="ECO:0007669"/>
    <property type="project" value="UniProtKB-EC"/>
</dbReference>
<dbReference type="EC" id="2.1.2.5" evidence="2"/>
<reference evidence="2" key="1">
    <citation type="submission" date="2019-08" db="EMBL/GenBank/DDBJ databases">
        <authorList>
            <person name="Kucharzyk K."/>
            <person name="Murdoch R.W."/>
            <person name="Higgins S."/>
            <person name="Loffler F."/>
        </authorList>
    </citation>
    <scope>NUCLEOTIDE SEQUENCE</scope>
</reference>
<dbReference type="Pfam" id="PF02971">
    <property type="entry name" value="FTCD"/>
    <property type="match status" value="1"/>
</dbReference>
<dbReference type="InterPro" id="IPR013802">
    <property type="entry name" value="Formiminotransferase_C"/>
</dbReference>
<dbReference type="Gene3D" id="3.30.70.670">
    <property type="entry name" value="Formiminotransferase, C-terminal subdomain"/>
    <property type="match status" value="1"/>
</dbReference>